<evidence type="ECO:0000256" key="2">
    <source>
        <dbReference type="ARBA" id="ARBA00022723"/>
    </source>
</evidence>
<dbReference type="EMBL" id="GL732527">
    <property type="protein sequence ID" value="EFX87585.1"/>
    <property type="molecule type" value="Genomic_DNA"/>
</dbReference>
<dbReference type="PhylomeDB" id="E9FYS2"/>
<evidence type="ECO:0000256" key="7">
    <source>
        <dbReference type="PROSITE-ProRule" id="PRU00042"/>
    </source>
</evidence>
<dbReference type="Gene3D" id="3.30.160.60">
    <property type="entry name" value="Classic Zinc Finger"/>
    <property type="match status" value="2"/>
</dbReference>
<dbReference type="InParanoid" id="E9FYS2"/>
<evidence type="ECO:0000256" key="1">
    <source>
        <dbReference type="ARBA" id="ARBA00004123"/>
    </source>
</evidence>
<dbReference type="GO" id="GO:0005634">
    <property type="term" value="C:nucleus"/>
    <property type="evidence" value="ECO:0007669"/>
    <property type="project" value="UniProtKB-SubCell"/>
</dbReference>
<keyword evidence="6" id="KW-0539">Nucleus</keyword>
<name>E9FYS2_DAPPU</name>
<organism evidence="9 10">
    <name type="scientific">Daphnia pulex</name>
    <name type="common">Water flea</name>
    <dbReference type="NCBI Taxonomy" id="6669"/>
    <lineage>
        <taxon>Eukaryota</taxon>
        <taxon>Metazoa</taxon>
        <taxon>Ecdysozoa</taxon>
        <taxon>Arthropoda</taxon>
        <taxon>Crustacea</taxon>
        <taxon>Branchiopoda</taxon>
        <taxon>Diplostraca</taxon>
        <taxon>Cladocera</taxon>
        <taxon>Anomopoda</taxon>
        <taxon>Daphniidae</taxon>
        <taxon>Daphnia</taxon>
    </lineage>
</organism>
<dbReference type="PANTHER" id="PTHR14003">
    <property type="entry name" value="TRANSCRIPTIONAL REPRESSOR PROTEIN YY"/>
    <property type="match status" value="1"/>
</dbReference>
<evidence type="ECO:0000313" key="9">
    <source>
        <dbReference type="EMBL" id="EFX87585.1"/>
    </source>
</evidence>
<keyword evidence="2" id="KW-0479">Metal-binding</keyword>
<reference evidence="9 10" key="1">
    <citation type="journal article" date="2011" name="Science">
        <title>The ecoresponsive genome of Daphnia pulex.</title>
        <authorList>
            <person name="Colbourne J.K."/>
            <person name="Pfrender M.E."/>
            <person name="Gilbert D."/>
            <person name="Thomas W.K."/>
            <person name="Tucker A."/>
            <person name="Oakley T.H."/>
            <person name="Tokishita S."/>
            <person name="Aerts A."/>
            <person name="Arnold G.J."/>
            <person name="Basu M.K."/>
            <person name="Bauer D.J."/>
            <person name="Caceres C.E."/>
            <person name="Carmel L."/>
            <person name="Casola C."/>
            <person name="Choi J.H."/>
            <person name="Detter J.C."/>
            <person name="Dong Q."/>
            <person name="Dusheyko S."/>
            <person name="Eads B.D."/>
            <person name="Frohlich T."/>
            <person name="Geiler-Samerotte K.A."/>
            <person name="Gerlach D."/>
            <person name="Hatcher P."/>
            <person name="Jogdeo S."/>
            <person name="Krijgsveld J."/>
            <person name="Kriventseva E.V."/>
            <person name="Kultz D."/>
            <person name="Laforsch C."/>
            <person name="Lindquist E."/>
            <person name="Lopez J."/>
            <person name="Manak J.R."/>
            <person name="Muller J."/>
            <person name="Pangilinan J."/>
            <person name="Patwardhan R.P."/>
            <person name="Pitluck S."/>
            <person name="Pritham E.J."/>
            <person name="Rechtsteiner A."/>
            <person name="Rho M."/>
            <person name="Rogozin I.B."/>
            <person name="Sakarya O."/>
            <person name="Salamov A."/>
            <person name="Schaack S."/>
            <person name="Shapiro H."/>
            <person name="Shiga Y."/>
            <person name="Skalitzky C."/>
            <person name="Smith Z."/>
            <person name="Souvorov A."/>
            <person name="Sung W."/>
            <person name="Tang Z."/>
            <person name="Tsuchiya D."/>
            <person name="Tu H."/>
            <person name="Vos H."/>
            <person name="Wang M."/>
            <person name="Wolf Y.I."/>
            <person name="Yamagata H."/>
            <person name="Yamada T."/>
            <person name="Ye Y."/>
            <person name="Shaw J.R."/>
            <person name="Andrews J."/>
            <person name="Crease T.J."/>
            <person name="Tang H."/>
            <person name="Lucas S.M."/>
            <person name="Robertson H.M."/>
            <person name="Bork P."/>
            <person name="Koonin E.V."/>
            <person name="Zdobnov E.M."/>
            <person name="Grigoriev I.V."/>
            <person name="Lynch M."/>
            <person name="Boore J.L."/>
        </authorList>
    </citation>
    <scope>NUCLEOTIDE SEQUENCE [LARGE SCALE GENOMIC DNA]</scope>
</reference>
<feature type="domain" description="C2H2-type" evidence="8">
    <location>
        <begin position="16"/>
        <end position="43"/>
    </location>
</feature>
<dbReference type="AlphaFoldDB" id="E9FYS2"/>
<keyword evidence="5" id="KW-0862">Zinc</keyword>
<dbReference type="PANTHER" id="PTHR14003:SF23">
    <property type="entry name" value="ZINC FINGER PROTEIN 143"/>
    <property type="match status" value="1"/>
</dbReference>
<evidence type="ECO:0000259" key="8">
    <source>
        <dbReference type="PROSITE" id="PS50157"/>
    </source>
</evidence>
<dbReference type="SUPFAM" id="SSF57667">
    <property type="entry name" value="beta-beta-alpha zinc fingers"/>
    <property type="match status" value="1"/>
</dbReference>
<dbReference type="FunFam" id="3.30.160.60:FF:000145">
    <property type="entry name" value="Zinc finger protein 574"/>
    <property type="match status" value="1"/>
</dbReference>
<dbReference type="Pfam" id="PF00096">
    <property type="entry name" value="zf-C2H2"/>
    <property type="match status" value="2"/>
</dbReference>
<keyword evidence="10" id="KW-1185">Reference proteome</keyword>
<proteinExistence type="predicted"/>
<keyword evidence="3" id="KW-0677">Repeat</keyword>
<dbReference type="GO" id="GO:0008270">
    <property type="term" value="F:zinc ion binding"/>
    <property type="evidence" value="ECO:0007669"/>
    <property type="project" value="UniProtKB-KW"/>
</dbReference>
<dbReference type="HOGENOM" id="CLU_002678_42_25_1"/>
<dbReference type="OrthoDB" id="6343165at2759"/>
<comment type="subcellular location">
    <subcellularLocation>
        <location evidence="1">Nucleus</location>
    </subcellularLocation>
</comment>
<feature type="domain" description="C2H2-type" evidence="8">
    <location>
        <begin position="44"/>
        <end position="71"/>
    </location>
</feature>
<evidence type="ECO:0000256" key="6">
    <source>
        <dbReference type="ARBA" id="ARBA00023242"/>
    </source>
</evidence>
<protein>
    <recommendedName>
        <fullName evidence="8">C2H2-type domain-containing protein</fullName>
    </recommendedName>
</protein>
<evidence type="ECO:0000256" key="4">
    <source>
        <dbReference type="ARBA" id="ARBA00022771"/>
    </source>
</evidence>
<dbReference type="InterPro" id="IPR013087">
    <property type="entry name" value="Znf_C2H2_type"/>
</dbReference>
<dbReference type="FunFam" id="3.30.160.60:FF:000557">
    <property type="entry name" value="zinc finger and SCAN domain-containing protein 29"/>
    <property type="match status" value="1"/>
</dbReference>
<evidence type="ECO:0000256" key="3">
    <source>
        <dbReference type="ARBA" id="ARBA00022737"/>
    </source>
</evidence>
<dbReference type="PROSITE" id="PS50157">
    <property type="entry name" value="ZINC_FINGER_C2H2_2"/>
    <property type="match status" value="2"/>
</dbReference>
<sequence>MAQEAAQSEQQQHRPFRCDYCGKAFKLRHHMKDHCRVHTGERPFPCQLCGKTFSRSTILKAHEKTHLPKAERLQHPPI</sequence>
<evidence type="ECO:0000313" key="10">
    <source>
        <dbReference type="Proteomes" id="UP000000305"/>
    </source>
</evidence>
<dbReference type="OMA" id="HDPSWEP"/>
<dbReference type="InterPro" id="IPR036236">
    <property type="entry name" value="Znf_C2H2_sf"/>
</dbReference>
<keyword evidence="4 7" id="KW-0863">Zinc-finger</keyword>
<accession>E9FYS2</accession>
<dbReference type="KEGG" id="dpx:DAPPUDRAFT_43206"/>
<dbReference type="Proteomes" id="UP000000305">
    <property type="component" value="Unassembled WGS sequence"/>
</dbReference>
<dbReference type="SMART" id="SM00355">
    <property type="entry name" value="ZnF_C2H2"/>
    <property type="match status" value="2"/>
</dbReference>
<dbReference type="eggNOG" id="KOG1721">
    <property type="taxonomic scope" value="Eukaryota"/>
</dbReference>
<dbReference type="PROSITE" id="PS00028">
    <property type="entry name" value="ZINC_FINGER_C2H2_1"/>
    <property type="match status" value="2"/>
</dbReference>
<evidence type="ECO:0000256" key="5">
    <source>
        <dbReference type="ARBA" id="ARBA00022833"/>
    </source>
</evidence>
<gene>
    <name evidence="9" type="ORF">DAPPUDRAFT_43206</name>
</gene>
<dbReference type="STRING" id="6669.E9FYS2"/>